<dbReference type="InterPro" id="IPR040026">
    <property type="entry name" value="FliD"/>
</dbReference>
<comment type="similarity">
    <text evidence="1 5">Belongs to the FliD family.</text>
</comment>
<dbReference type="Proteomes" id="UP001257914">
    <property type="component" value="Unassembled WGS sequence"/>
</dbReference>
<reference evidence="8 9" key="1">
    <citation type="submission" date="2023-10" db="EMBL/GenBank/DDBJ databases">
        <title>Psychrosphaera aquimaarina strain SW33 isolated from seawater.</title>
        <authorList>
            <person name="Bayburt H."/>
            <person name="Kim J.M."/>
            <person name="Choi B.J."/>
            <person name="Jeon C.O."/>
        </authorList>
    </citation>
    <scope>NUCLEOTIDE SEQUENCE [LARGE SCALE GENOMIC DNA]</scope>
    <source>
        <strain evidence="8 9">KCTC 52743</strain>
    </source>
</reference>
<dbReference type="InterPro" id="IPR010809">
    <property type="entry name" value="FliD_C"/>
</dbReference>
<dbReference type="Pfam" id="PF02465">
    <property type="entry name" value="FliD_N"/>
    <property type="match status" value="1"/>
</dbReference>
<keyword evidence="4 5" id="KW-0975">Bacterial flagellum</keyword>
<evidence type="ECO:0000256" key="5">
    <source>
        <dbReference type="RuleBase" id="RU362066"/>
    </source>
</evidence>
<proteinExistence type="inferred from homology"/>
<dbReference type="Pfam" id="PF07195">
    <property type="entry name" value="FliD_C"/>
    <property type="match status" value="1"/>
</dbReference>
<evidence type="ECO:0000256" key="3">
    <source>
        <dbReference type="ARBA" id="ARBA00023054"/>
    </source>
</evidence>
<organism evidence="8 9">
    <name type="scientific">Psychrosphaera aquimarina</name>
    <dbReference type="NCBI Taxonomy" id="2044854"/>
    <lineage>
        <taxon>Bacteria</taxon>
        <taxon>Pseudomonadati</taxon>
        <taxon>Pseudomonadota</taxon>
        <taxon>Gammaproteobacteria</taxon>
        <taxon>Alteromonadales</taxon>
        <taxon>Pseudoalteromonadaceae</taxon>
        <taxon>Psychrosphaera</taxon>
    </lineage>
</organism>
<evidence type="ECO:0000313" key="9">
    <source>
        <dbReference type="Proteomes" id="UP001257914"/>
    </source>
</evidence>
<feature type="domain" description="Flagellar hook-associated protein 2 N-terminal" evidence="6">
    <location>
        <begin position="11"/>
        <end position="107"/>
    </location>
</feature>
<comment type="subunit">
    <text evidence="2 5">Homopentamer.</text>
</comment>
<evidence type="ECO:0000313" key="8">
    <source>
        <dbReference type="EMBL" id="MDU0112810.1"/>
    </source>
</evidence>
<feature type="domain" description="Flagellar hook-associated protein 2 C-terminal" evidence="7">
    <location>
        <begin position="231"/>
        <end position="454"/>
    </location>
</feature>
<evidence type="ECO:0000259" key="6">
    <source>
        <dbReference type="Pfam" id="PF02465"/>
    </source>
</evidence>
<comment type="caution">
    <text evidence="8">The sequence shown here is derived from an EMBL/GenBank/DDBJ whole genome shotgun (WGS) entry which is preliminary data.</text>
</comment>
<evidence type="ECO:0000259" key="7">
    <source>
        <dbReference type="Pfam" id="PF07195"/>
    </source>
</evidence>
<accession>A0ABU3QZG4</accession>
<dbReference type="PANTHER" id="PTHR30288">
    <property type="entry name" value="FLAGELLAR CAP/ASSEMBLY PROTEIN FLID"/>
    <property type="match status" value="1"/>
</dbReference>
<dbReference type="InterPro" id="IPR003481">
    <property type="entry name" value="FliD_N"/>
</dbReference>
<sequence>MATISSPGIGSGLDVTGIVTGLVQAEQVPFEARIKDQEDTTTNKITALGSLVSAAAAFEDAAAKLNSSSLFEVNKITGSNDYFTTSVDSTAVAGSYSVEVKSLAQGQKLASQGYASDDFVGSGTMTIDVNGVDMELTFDGTETLSDMKDMINDAQDNPGLYASIITDDDGQHLILNSREVGKDNAISISVIDDDADNTDSLGLSAFSFLDPNADPDSPAPVGNNMNQTQAASDAVIVIDGALTVTQSSNVFKDAIEGVTIIAKKVNDENDTNTISVSQDTSQVGSALADFAAAYNTFLETSVTLGRVNTDSGIVGPLVGESILRTLTSQVRNVLSETIDSQGGVNSLASLGITSNREGLLEVDESVLANQVNDNFEDVKALFVGDNGIMNKLTDSLSGYTGGGGVIQSKIDSYKSTLDRLSIERETFAEKMTALEARLYTQFNTMDLLVGQLNSTGDYLQAQLDNLPGVVRQDN</sequence>
<comment type="subcellular location">
    <subcellularLocation>
        <location evidence="5">Secreted</location>
    </subcellularLocation>
    <subcellularLocation>
        <location evidence="5">Bacterial flagellum</location>
    </subcellularLocation>
</comment>
<dbReference type="EMBL" id="JAWCUA010000007">
    <property type="protein sequence ID" value="MDU0112810.1"/>
    <property type="molecule type" value="Genomic_DNA"/>
</dbReference>
<evidence type="ECO:0000256" key="1">
    <source>
        <dbReference type="ARBA" id="ARBA00009764"/>
    </source>
</evidence>
<evidence type="ECO:0000256" key="4">
    <source>
        <dbReference type="ARBA" id="ARBA00023143"/>
    </source>
</evidence>
<dbReference type="PANTHER" id="PTHR30288:SF0">
    <property type="entry name" value="FLAGELLAR HOOK-ASSOCIATED PROTEIN 2"/>
    <property type="match status" value="1"/>
</dbReference>
<keyword evidence="8" id="KW-0282">Flagellum</keyword>
<keyword evidence="3" id="KW-0175">Coiled coil</keyword>
<keyword evidence="9" id="KW-1185">Reference proteome</keyword>
<evidence type="ECO:0000256" key="2">
    <source>
        <dbReference type="ARBA" id="ARBA00011255"/>
    </source>
</evidence>
<dbReference type="RefSeq" id="WP_216054496.1">
    <property type="nucleotide sequence ID" value="NZ_JAWCUA010000007.1"/>
</dbReference>
<protein>
    <recommendedName>
        <fullName evidence="5">Flagellar hook-associated protein 2</fullName>
        <shortName evidence="5">HAP2</shortName>
    </recommendedName>
    <alternativeName>
        <fullName evidence="5">Flagellar cap protein</fullName>
    </alternativeName>
</protein>
<keyword evidence="8" id="KW-0969">Cilium</keyword>
<keyword evidence="8" id="KW-0966">Cell projection</keyword>
<name>A0ABU3QZG4_9GAMM</name>
<gene>
    <name evidence="8" type="primary">fliD</name>
    <name evidence="8" type="ORF">RT723_07310</name>
</gene>
<comment type="function">
    <text evidence="5">Required for morphogenesis and for the elongation of the flagellar filament by facilitating polymerization of the flagellin monomers at the tip of growing filament. Forms a capping structure, which prevents flagellin subunits (transported through the central channel of the flagellum) from leaking out without polymerization at the distal end.</text>
</comment>
<keyword evidence="5" id="KW-0964">Secreted</keyword>